<dbReference type="GO" id="GO:0048564">
    <property type="term" value="P:photosystem I assembly"/>
    <property type="evidence" value="ECO:0007669"/>
    <property type="project" value="InterPro"/>
</dbReference>
<feature type="compositionally biased region" description="Basic and acidic residues" evidence="1">
    <location>
        <begin position="66"/>
        <end position="79"/>
    </location>
</feature>
<evidence type="ECO:0000313" key="3">
    <source>
        <dbReference type="Proteomes" id="UP000655225"/>
    </source>
</evidence>
<feature type="compositionally biased region" description="Acidic residues" evidence="1">
    <location>
        <begin position="177"/>
        <end position="186"/>
    </location>
</feature>
<feature type="compositionally biased region" description="Polar residues" evidence="1">
    <location>
        <begin position="330"/>
        <end position="344"/>
    </location>
</feature>
<evidence type="ECO:0000313" key="2">
    <source>
        <dbReference type="EMBL" id="KAF8410948.1"/>
    </source>
</evidence>
<dbReference type="OMA" id="FDLWLIQ"/>
<dbReference type="PANTHER" id="PTHR33672">
    <property type="entry name" value="YCF3-INTERACTING PROTEIN 1, CHLOROPLASTIC"/>
    <property type="match status" value="1"/>
</dbReference>
<dbReference type="EMBL" id="JABCRI010000002">
    <property type="protein sequence ID" value="KAF8410948.1"/>
    <property type="molecule type" value="Genomic_DNA"/>
</dbReference>
<sequence>MSLPNAQEGDDQFYKEVDDEDEICISIETSIKESDTRVPHNKEPPVSMMDKERQISVDPVSLKQSTKTEELIPSKETRTAKPRFVSSSLPGSATSSPRLGSSLMRNYLKKWRNESQASPLPAVISLARQHSAALSHFALQRESHLRRSKSCGEGRACTPSDEFDIWSRHVNDLEHGDDDSFYESEAGEAGRNKSNKELADRHEDQGFKCGALCLFLPGFGKGKPVRARKDEGDAVLGNVVSRTVSLEKFECGSWSSSAIINDGTTEEGDQSMHLYFDLPLELIRNGVNDAHSPVTAAFVFDRDPKGVLKNSASRSAARKSHESSRHVRFSVSTPMSHPASPSSCITPRLRKAREDFNAYLEAQSA</sequence>
<dbReference type="AlphaFoldDB" id="A0A834ZTH7"/>
<feature type="region of interest" description="Disordered" evidence="1">
    <location>
        <begin position="177"/>
        <end position="199"/>
    </location>
</feature>
<organism evidence="2 3">
    <name type="scientific">Tetracentron sinense</name>
    <name type="common">Spur-leaf</name>
    <dbReference type="NCBI Taxonomy" id="13715"/>
    <lineage>
        <taxon>Eukaryota</taxon>
        <taxon>Viridiplantae</taxon>
        <taxon>Streptophyta</taxon>
        <taxon>Embryophyta</taxon>
        <taxon>Tracheophyta</taxon>
        <taxon>Spermatophyta</taxon>
        <taxon>Magnoliopsida</taxon>
        <taxon>Trochodendrales</taxon>
        <taxon>Trochodendraceae</taxon>
        <taxon>Tetracentron</taxon>
    </lineage>
</organism>
<dbReference type="GO" id="GO:0009535">
    <property type="term" value="C:chloroplast thylakoid membrane"/>
    <property type="evidence" value="ECO:0007669"/>
    <property type="project" value="InterPro"/>
</dbReference>
<dbReference type="OrthoDB" id="1880037at2759"/>
<comment type="caution">
    <text evidence="2">The sequence shown here is derived from an EMBL/GenBank/DDBJ whole genome shotgun (WGS) entry which is preliminary data.</text>
</comment>
<evidence type="ECO:0000256" key="1">
    <source>
        <dbReference type="SAM" id="MobiDB-lite"/>
    </source>
</evidence>
<gene>
    <name evidence="2" type="ORF">HHK36_003485</name>
</gene>
<proteinExistence type="predicted"/>
<name>A0A834ZTH7_TETSI</name>
<feature type="compositionally biased region" description="Basic and acidic residues" evidence="1">
    <location>
        <begin position="188"/>
        <end position="199"/>
    </location>
</feature>
<protein>
    <submittedName>
        <fullName evidence="2">Uncharacterized protein</fullName>
    </submittedName>
</protein>
<feature type="region of interest" description="Disordered" evidence="1">
    <location>
        <begin position="311"/>
        <end position="344"/>
    </location>
</feature>
<reference evidence="2 3" key="1">
    <citation type="submission" date="2020-04" db="EMBL/GenBank/DDBJ databases">
        <title>Plant Genome Project.</title>
        <authorList>
            <person name="Zhang R.-G."/>
        </authorList>
    </citation>
    <scope>NUCLEOTIDE SEQUENCE [LARGE SCALE GENOMIC DNA]</scope>
    <source>
        <strain evidence="2">YNK0</strain>
        <tissue evidence="2">Leaf</tissue>
    </source>
</reference>
<feature type="compositionally biased region" description="Low complexity" evidence="1">
    <location>
        <begin position="86"/>
        <end position="96"/>
    </location>
</feature>
<accession>A0A834ZTH7</accession>
<feature type="compositionally biased region" description="Basic and acidic residues" evidence="1">
    <location>
        <begin position="30"/>
        <end position="55"/>
    </location>
</feature>
<dbReference type="GO" id="GO:0080183">
    <property type="term" value="P:response to photooxidative stress"/>
    <property type="evidence" value="ECO:0007669"/>
    <property type="project" value="InterPro"/>
</dbReference>
<keyword evidence="3" id="KW-1185">Reference proteome</keyword>
<dbReference type="InterPro" id="IPR040340">
    <property type="entry name" value="CEST/Y3IP1"/>
</dbReference>
<dbReference type="PANTHER" id="PTHR33672:SF24">
    <property type="entry name" value="OS01G0798600 PROTEIN"/>
    <property type="match status" value="1"/>
</dbReference>
<feature type="region of interest" description="Disordered" evidence="1">
    <location>
        <begin position="1"/>
        <end position="98"/>
    </location>
</feature>
<dbReference type="Proteomes" id="UP000655225">
    <property type="component" value="Unassembled WGS sequence"/>
</dbReference>